<evidence type="ECO:0000256" key="5">
    <source>
        <dbReference type="SAM" id="MobiDB-lite"/>
    </source>
</evidence>
<dbReference type="PRINTS" id="PR00455">
    <property type="entry name" value="HTHTETR"/>
</dbReference>
<feature type="compositionally biased region" description="Low complexity" evidence="5">
    <location>
        <begin position="14"/>
        <end position="31"/>
    </location>
</feature>
<dbReference type="Gene3D" id="1.10.10.60">
    <property type="entry name" value="Homeodomain-like"/>
    <property type="match status" value="1"/>
</dbReference>
<dbReference type="InterPro" id="IPR011075">
    <property type="entry name" value="TetR_C"/>
</dbReference>
<feature type="DNA-binding region" description="H-T-H motif" evidence="4">
    <location>
        <begin position="66"/>
        <end position="85"/>
    </location>
</feature>
<dbReference type="RefSeq" id="WP_344668478.1">
    <property type="nucleotide sequence ID" value="NZ_BAAAQN010000036.1"/>
</dbReference>
<evidence type="ECO:0000313" key="7">
    <source>
        <dbReference type="EMBL" id="GAA2043936.1"/>
    </source>
</evidence>
<dbReference type="SUPFAM" id="SSF48498">
    <property type="entry name" value="Tetracyclin repressor-like, C-terminal domain"/>
    <property type="match status" value="1"/>
</dbReference>
<evidence type="ECO:0000256" key="1">
    <source>
        <dbReference type="ARBA" id="ARBA00023015"/>
    </source>
</evidence>
<dbReference type="PROSITE" id="PS50977">
    <property type="entry name" value="HTH_TETR_2"/>
    <property type="match status" value="1"/>
</dbReference>
<evidence type="ECO:0000313" key="8">
    <source>
        <dbReference type="Proteomes" id="UP001500751"/>
    </source>
</evidence>
<keyword evidence="8" id="KW-1185">Reference proteome</keyword>
<evidence type="ECO:0000256" key="2">
    <source>
        <dbReference type="ARBA" id="ARBA00023125"/>
    </source>
</evidence>
<feature type="region of interest" description="Disordered" evidence="5">
    <location>
        <begin position="1"/>
        <end position="43"/>
    </location>
</feature>
<keyword evidence="2 4" id="KW-0238">DNA-binding</keyword>
<evidence type="ECO:0000259" key="6">
    <source>
        <dbReference type="PROSITE" id="PS50977"/>
    </source>
</evidence>
<reference evidence="8" key="1">
    <citation type="journal article" date="2019" name="Int. J. Syst. Evol. Microbiol.">
        <title>The Global Catalogue of Microorganisms (GCM) 10K type strain sequencing project: providing services to taxonomists for standard genome sequencing and annotation.</title>
        <authorList>
            <consortium name="The Broad Institute Genomics Platform"/>
            <consortium name="The Broad Institute Genome Sequencing Center for Infectious Disease"/>
            <person name="Wu L."/>
            <person name="Ma J."/>
        </authorList>
    </citation>
    <scope>NUCLEOTIDE SEQUENCE [LARGE SCALE GENOMIC DNA]</scope>
    <source>
        <strain evidence="8">JCM 16014</strain>
    </source>
</reference>
<sequence length="228" mass="24821">MTAPPPTPEPAPESAPESAPKSAPKSAQPAARPRRTGGRVRNADAHTAILDATAELLEEVGYASLTMEGIATRADVAKSTIYRWWKSKGVLAMDAYAHVVAARMPEPDTGSLRGDLVGFVRELYRVGKYPLRVRTLQGLMAEAQLDASFAPLFQEWTGQRRAVVRAMFARAVARGELAATTDIDHAVDVIFGVFWYRLLLGHEHLKPSEAEVHVDRLLDGIRGAEGRG</sequence>
<dbReference type="Pfam" id="PF00440">
    <property type="entry name" value="TetR_N"/>
    <property type="match status" value="1"/>
</dbReference>
<proteinExistence type="predicted"/>
<feature type="compositionally biased region" description="Pro residues" evidence="5">
    <location>
        <begin position="1"/>
        <end position="13"/>
    </location>
</feature>
<keyword evidence="3" id="KW-0804">Transcription</keyword>
<dbReference type="InterPro" id="IPR001647">
    <property type="entry name" value="HTH_TetR"/>
</dbReference>
<comment type="caution">
    <text evidence="7">The sequence shown here is derived from an EMBL/GenBank/DDBJ whole genome shotgun (WGS) entry which is preliminary data.</text>
</comment>
<dbReference type="SUPFAM" id="SSF46689">
    <property type="entry name" value="Homeodomain-like"/>
    <property type="match status" value="1"/>
</dbReference>
<dbReference type="PANTHER" id="PTHR30055">
    <property type="entry name" value="HTH-TYPE TRANSCRIPTIONAL REGULATOR RUTR"/>
    <property type="match status" value="1"/>
</dbReference>
<name>A0ABP5GCJ7_9ACTN</name>
<organism evidence="7 8">
    <name type="scientific">Catenulispora yoronensis</name>
    <dbReference type="NCBI Taxonomy" id="450799"/>
    <lineage>
        <taxon>Bacteria</taxon>
        <taxon>Bacillati</taxon>
        <taxon>Actinomycetota</taxon>
        <taxon>Actinomycetes</taxon>
        <taxon>Catenulisporales</taxon>
        <taxon>Catenulisporaceae</taxon>
        <taxon>Catenulispora</taxon>
    </lineage>
</organism>
<gene>
    <name evidence="7" type="ORF">GCM10009839_54180</name>
</gene>
<evidence type="ECO:0000256" key="4">
    <source>
        <dbReference type="PROSITE-ProRule" id="PRU00335"/>
    </source>
</evidence>
<dbReference type="PANTHER" id="PTHR30055:SF148">
    <property type="entry name" value="TETR-FAMILY TRANSCRIPTIONAL REGULATOR"/>
    <property type="match status" value="1"/>
</dbReference>
<dbReference type="Pfam" id="PF16859">
    <property type="entry name" value="TetR_C_11"/>
    <property type="match status" value="1"/>
</dbReference>
<protein>
    <submittedName>
        <fullName evidence="7">TetR/AcrR family transcriptional regulator</fullName>
    </submittedName>
</protein>
<dbReference type="Proteomes" id="UP001500751">
    <property type="component" value="Unassembled WGS sequence"/>
</dbReference>
<dbReference type="EMBL" id="BAAAQN010000036">
    <property type="protein sequence ID" value="GAA2043936.1"/>
    <property type="molecule type" value="Genomic_DNA"/>
</dbReference>
<feature type="domain" description="HTH tetR-type" evidence="6">
    <location>
        <begin position="43"/>
        <end position="103"/>
    </location>
</feature>
<accession>A0ABP5GCJ7</accession>
<keyword evidence="1" id="KW-0805">Transcription regulation</keyword>
<dbReference type="Gene3D" id="1.10.357.10">
    <property type="entry name" value="Tetracycline Repressor, domain 2"/>
    <property type="match status" value="1"/>
</dbReference>
<evidence type="ECO:0000256" key="3">
    <source>
        <dbReference type="ARBA" id="ARBA00023163"/>
    </source>
</evidence>
<dbReference type="InterPro" id="IPR036271">
    <property type="entry name" value="Tet_transcr_reg_TetR-rel_C_sf"/>
</dbReference>
<dbReference type="InterPro" id="IPR050109">
    <property type="entry name" value="HTH-type_TetR-like_transc_reg"/>
</dbReference>
<dbReference type="InterPro" id="IPR009057">
    <property type="entry name" value="Homeodomain-like_sf"/>
</dbReference>